<dbReference type="Gramene" id="TuG1812G0100003651.01.T01">
    <property type="protein sequence ID" value="TuG1812G0100003651.01.T01"/>
    <property type="gene ID" value="TuG1812G0100003651.01"/>
</dbReference>
<dbReference type="SUPFAM" id="SSF53756">
    <property type="entry name" value="UDP-Glycosyltransferase/glycogen phosphorylase"/>
    <property type="match status" value="1"/>
</dbReference>
<comment type="similarity">
    <text evidence="1">Belongs to the UDP-glycosyltransferase family.</text>
</comment>
<dbReference type="Gene3D" id="3.40.50.2000">
    <property type="entry name" value="Glycogen Phosphorylase B"/>
    <property type="match status" value="1"/>
</dbReference>
<reference evidence="2" key="3">
    <citation type="submission" date="2022-06" db="UniProtKB">
        <authorList>
            <consortium name="EnsemblPlants"/>
        </authorList>
    </citation>
    <scope>IDENTIFICATION</scope>
</reference>
<dbReference type="PANTHER" id="PTHR48047">
    <property type="entry name" value="GLYCOSYLTRANSFERASE"/>
    <property type="match status" value="1"/>
</dbReference>
<accession>A0A8R7P4Z3</accession>
<sequence length="222" mass="24095">MASAELGKKLRILIIPLFVTSHIGPHTDLAVRLAAARGTVEPTLAVTPANVSVVRSTLQRHGASAATSAIKIATYPFPEVDGLPLGVENLSAAGAAGWRIFTRPAQEALIRELPPDAVLTDVHFFRNSVIAGDLGVPCIAFSVIDTFSNLAMSHLGGKVDCDSGCKEVIVPRFPGPEVRIPRTKLPEFLRVQEEHDRFNPRLAGIRRCFGAFNTFLDMERQY</sequence>
<dbReference type="PANTHER" id="PTHR48047:SF19">
    <property type="entry name" value="GLYCOSYLTRANSFERASE"/>
    <property type="match status" value="1"/>
</dbReference>
<dbReference type="Proteomes" id="UP000015106">
    <property type="component" value="Chromosome 1"/>
</dbReference>
<keyword evidence="3" id="KW-1185">Reference proteome</keyword>
<dbReference type="GO" id="GO:0035251">
    <property type="term" value="F:UDP-glucosyltransferase activity"/>
    <property type="evidence" value="ECO:0007669"/>
    <property type="project" value="TreeGrafter"/>
</dbReference>
<protein>
    <submittedName>
        <fullName evidence="2">Uncharacterized protein</fullName>
    </submittedName>
</protein>
<dbReference type="AlphaFoldDB" id="A0A8R7P4Z3"/>
<evidence type="ECO:0000313" key="3">
    <source>
        <dbReference type="Proteomes" id="UP000015106"/>
    </source>
</evidence>
<dbReference type="EnsemblPlants" id="TuG1812G0100003651.01.T01">
    <property type="protein sequence ID" value="TuG1812G0100003651.01.T01"/>
    <property type="gene ID" value="TuG1812G0100003651.01"/>
</dbReference>
<reference evidence="3" key="1">
    <citation type="journal article" date="2013" name="Nature">
        <title>Draft genome of the wheat A-genome progenitor Triticum urartu.</title>
        <authorList>
            <person name="Ling H.Q."/>
            <person name="Zhao S."/>
            <person name="Liu D."/>
            <person name="Wang J."/>
            <person name="Sun H."/>
            <person name="Zhang C."/>
            <person name="Fan H."/>
            <person name="Li D."/>
            <person name="Dong L."/>
            <person name="Tao Y."/>
            <person name="Gao C."/>
            <person name="Wu H."/>
            <person name="Li Y."/>
            <person name="Cui Y."/>
            <person name="Guo X."/>
            <person name="Zheng S."/>
            <person name="Wang B."/>
            <person name="Yu K."/>
            <person name="Liang Q."/>
            <person name="Yang W."/>
            <person name="Lou X."/>
            <person name="Chen J."/>
            <person name="Feng M."/>
            <person name="Jian J."/>
            <person name="Zhang X."/>
            <person name="Luo G."/>
            <person name="Jiang Y."/>
            <person name="Liu J."/>
            <person name="Wang Z."/>
            <person name="Sha Y."/>
            <person name="Zhang B."/>
            <person name="Wu H."/>
            <person name="Tang D."/>
            <person name="Shen Q."/>
            <person name="Xue P."/>
            <person name="Zou S."/>
            <person name="Wang X."/>
            <person name="Liu X."/>
            <person name="Wang F."/>
            <person name="Yang Y."/>
            <person name="An X."/>
            <person name="Dong Z."/>
            <person name="Zhang K."/>
            <person name="Zhang X."/>
            <person name="Luo M.C."/>
            <person name="Dvorak J."/>
            <person name="Tong Y."/>
            <person name="Wang J."/>
            <person name="Yang H."/>
            <person name="Li Z."/>
            <person name="Wang D."/>
            <person name="Zhang A."/>
            <person name="Wang J."/>
        </authorList>
    </citation>
    <scope>NUCLEOTIDE SEQUENCE</scope>
    <source>
        <strain evidence="3">cv. G1812</strain>
    </source>
</reference>
<proteinExistence type="inferred from homology"/>
<name>A0A8R7P4Z3_TRIUA</name>
<evidence type="ECO:0000256" key="1">
    <source>
        <dbReference type="ARBA" id="ARBA00009995"/>
    </source>
</evidence>
<reference evidence="2" key="2">
    <citation type="submission" date="2018-03" db="EMBL/GenBank/DDBJ databases">
        <title>The Triticum urartu genome reveals the dynamic nature of wheat genome evolution.</title>
        <authorList>
            <person name="Ling H."/>
            <person name="Ma B."/>
            <person name="Shi X."/>
            <person name="Liu H."/>
            <person name="Dong L."/>
            <person name="Sun H."/>
            <person name="Cao Y."/>
            <person name="Gao Q."/>
            <person name="Zheng S."/>
            <person name="Li Y."/>
            <person name="Yu Y."/>
            <person name="Du H."/>
            <person name="Qi M."/>
            <person name="Li Y."/>
            <person name="Yu H."/>
            <person name="Cui Y."/>
            <person name="Wang N."/>
            <person name="Chen C."/>
            <person name="Wu H."/>
            <person name="Zhao Y."/>
            <person name="Zhang J."/>
            <person name="Li Y."/>
            <person name="Zhou W."/>
            <person name="Zhang B."/>
            <person name="Hu W."/>
            <person name="Eijk M."/>
            <person name="Tang J."/>
            <person name="Witsenboer H."/>
            <person name="Zhao S."/>
            <person name="Li Z."/>
            <person name="Zhang A."/>
            <person name="Wang D."/>
            <person name="Liang C."/>
        </authorList>
    </citation>
    <scope>NUCLEOTIDE SEQUENCE [LARGE SCALE GENOMIC DNA]</scope>
    <source>
        <strain evidence="2">cv. G1812</strain>
    </source>
</reference>
<organism evidence="2 3">
    <name type="scientific">Triticum urartu</name>
    <name type="common">Red wild einkorn</name>
    <name type="synonym">Crithodium urartu</name>
    <dbReference type="NCBI Taxonomy" id="4572"/>
    <lineage>
        <taxon>Eukaryota</taxon>
        <taxon>Viridiplantae</taxon>
        <taxon>Streptophyta</taxon>
        <taxon>Embryophyta</taxon>
        <taxon>Tracheophyta</taxon>
        <taxon>Spermatophyta</taxon>
        <taxon>Magnoliopsida</taxon>
        <taxon>Liliopsida</taxon>
        <taxon>Poales</taxon>
        <taxon>Poaceae</taxon>
        <taxon>BOP clade</taxon>
        <taxon>Pooideae</taxon>
        <taxon>Triticodae</taxon>
        <taxon>Triticeae</taxon>
        <taxon>Triticinae</taxon>
        <taxon>Triticum</taxon>
    </lineage>
</organism>
<evidence type="ECO:0000313" key="2">
    <source>
        <dbReference type="EnsemblPlants" id="TuG1812G0100003651.01.T01"/>
    </source>
</evidence>